<dbReference type="InterPro" id="IPR022617">
    <property type="entry name" value="Rad60/SUMO-like_dom"/>
</dbReference>
<dbReference type="PROSITE" id="PS50053">
    <property type="entry name" value="UBIQUITIN_2"/>
    <property type="match status" value="1"/>
</dbReference>
<reference evidence="3 4" key="1">
    <citation type="submission" date="2024-07" db="EMBL/GenBank/DDBJ databases">
        <title>Enhanced genomic and transcriptomic resources for Trichinella pseudospiralis and T. spiralis underpin the discovery of pronounced molecular differences between stages and species.</title>
        <authorList>
            <person name="Pasi K.K."/>
            <person name="La Rosa G."/>
            <person name="Gomez-Morales M.A."/>
            <person name="Tosini F."/>
            <person name="Sumanam S."/>
            <person name="Young N.D."/>
            <person name="Chang B.C."/>
            <person name="Robin G.B."/>
        </authorList>
    </citation>
    <scope>NUCLEOTIDE SEQUENCE [LARGE SCALE GENOMIC DNA]</scope>
    <source>
        <strain evidence="3">ISS534</strain>
    </source>
</reference>
<dbReference type="SUPFAM" id="SSF54236">
    <property type="entry name" value="Ubiquitin-like"/>
    <property type="match status" value="1"/>
</dbReference>
<evidence type="ECO:0000256" key="1">
    <source>
        <dbReference type="ARBA" id="ARBA00009185"/>
    </source>
</evidence>
<dbReference type="EMBL" id="JBEUSY010000254">
    <property type="protein sequence ID" value="KAL1240538.1"/>
    <property type="molecule type" value="Genomic_DNA"/>
</dbReference>
<keyword evidence="4" id="KW-1185">Reference proteome</keyword>
<dbReference type="Proteomes" id="UP001558632">
    <property type="component" value="Unassembled WGS sequence"/>
</dbReference>
<comment type="similarity">
    <text evidence="1">Belongs to the ubiquitin family. SUMO subfamily.</text>
</comment>
<dbReference type="PANTHER" id="PTHR10562">
    <property type="entry name" value="SMALL UBIQUITIN-RELATED MODIFIER"/>
    <property type="match status" value="1"/>
</dbReference>
<dbReference type="Gene3D" id="3.10.20.90">
    <property type="entry name" value="Phosphatidylinositol 3-kinase Catalytic Subunit, Chain A, domain 1"/>
    <property type="match status" value="1"/>
</dbReference>
<evidence type="ECO:0000313" key="3">
    <source>
        <dbReference type="EMBL" id="KAL1240538.1"/>
    </source>
</evidence>
<proteinExistence type="inferred from homology"/>
<gene>
    <name evidence="3" type="ORF">TSPI_02464</name>
</gene>
<dbReference type="InterPro" id="IPR000626">
    <property type="entry name" value="Ubiquitin-like_dom"/>
</dbReference>
<sequence length="148" mass="17331">MDMPLIKLMKAYSERTGIGLGSLRFVFDGSRLDDTKTPKELNMEDNDMIDVYQQQHGGIFMVILRIQTHQQNIVVQIPAKSVIQFVNFMHTHNYYYLRRKKSQNKYKHLVEQMAIEREKSIHSSDWKISLKSNKSQASKLSTIKEPID</sequence>
<evidence type="ECO:0000259" key="2">
    <source>
        <dbReference type="PROSITE" id="PS50053"/>
    </source>
</evidence>
<comment type="caution">
    <text evidence="3">The sequence shown here is derived from an EMBL/GenBank/DDBJ whole genome shotgun (WGS) entry which is preliminary data.</text>
</comment>
<accession>A0ABR3KJS3</accession>
<dbReference type="InterPro" id="IPR029071">
    <property type="entry name" value="Ubiquitin-like_domsf"/>
</dbReference>
<evidence type="ECO:0000313" key="4">
    <source>
        <dbReference type="Proteomes" id="UP001558632"/>
    </source>
</evidence>
<feature type="domain" description="Ubiquitin-like" evidence="2">
    <location>
        <begin position="1"/>
        <end position="58"/>
    </location>
</feature>
<dbReference type="Pfam" id="PF11976">
    <property type="entry name" value="Rad60-SLD"/>
    <property type="match status" value="1"/>
</dbReference>
<name>A0ABR3KJS3_TRISP</name>
<protein>
    <submittedName>
        <fullName evidence="3">Small ubiquitin-related modifier</fullName>
    </submittedName>
</protein>
<organism evidence="3 4">
    <name type="scientific">Trichinella spiralis</name>
    <name type="common">Trichina worm</name>
    <dbReference type="NCBI Taxonomy" id="6334"/>
    <lineage>
        <taxon>Eukaryota</taxon>
        <taxon>Metazoa</taxon>
        <taxon>Ecdysozoa</taxon>
        <taxon>Nematoda</taxon>
        <taxon>Enoplea</taxon>
        <taxon>Dorylaimia</taxon>
        <taxon>Trichinellida</taxon>
        <taxon>Trichinellidae</taxon>
        <taxon>Trichinella</taxon>
    </lineage>
</organism>